<proteinExistence type="predicted"/>
<dbReference type="Gene3D" id="3.40.50.2000">
    <property type="entry name" value="Glycogen Phosphorylase B"/>
    <property type="match status" value="2"/>
</dbReference>
<gene>
    <name evidence="2" type="ORF">IMCC3135_22690</name>
</gene>
<feature type="domain" description="UDP-N-acetylglucosamine 2-epimerase" evidence="1">
    <location>
        <begin position="30"/>
        <end position="366"/>
    </location>
</feature>
<dbReference type="PANTHER" id="PTHR43174">
    <property type="entry name" value="UDP-N-ACETYLGLUCOSAMINE 2-EPIMERASE"/>
    <property type="match status" value="1"/>
</dbReference>
<protein>
    <submittedName>
        <fullName evidence="2">UDP-N,N'-diacetylbacillosamine 2-epimerase (Hydrolyzing)</fullName>
        <ecNumber evidence="2">3.2.1.184</ecNumber>
    </submittedName>
</protein>
<dbReference type="AlphaFoldDB" id="A0A2Z2NXX3"/>
<dbReference type="EC" id="3.2.1.184" evidence="2"/>
<dbReference type="Pfam" id="PF02350">
    <property type="entry name" value="Epimerase_2"/>
    <property type="match status" value="1"/>
</dbReference>
<dbReference type="Proteomes" id="UP000250079">
    <property type="component" value="Chromosome"/>
</dbReference>
<keyword evidence="2" id="KW-0326">Glycosidase</keyword>
<keyword evidence="3" id="KW-1185">Reference proteome</keyword>
<dbReference type="InterPro" id="IPR029767">
    <property type="entry name" value="WecB-like"/>
</dbReference>
<dbReference type="InterPro" id="IPR020004">
    <property type="entry name" value="UDP-GlcNAc_Epase"/>
</dbReference>
<dbReference type="RefSeq" id="WP_157736199.1">
    <property type="nucleotide sequence ID" value="NZ_CP018632.1"/>
</dbReference>
<dbReference type="SUPFAM" id="SSF53756">
    <property type="entry name" value="UDP-Glycosyltransferase/glycogen phosphorylase"/>
    <property type="match status" value="1"/>
</dbReference>
<dbReference type="PANTHER" id="PTHR43174:SF3">
    <property type="entry name" value="UDP-N-ACETYLGLUCOSAMINE 2-EPIMERASE"/>
    <property type="match status" value="1"/>
</dbReference>
<reference evidence="2 3" key="1">
    <citation type="submission" date="2016-12" db="EMBL/GenBank/DDBJ databases">
        <authorList>
            <person name="Song W.-J."/>
            <person name="Kurnit D.M."/>
        </authorList>
    </citation>
    <scope>NUCLEOTIDE SEQUENCE [LARGE SCALE GENOMIC DNA]</scope>
    <source>
        <strain evidence="2 3">IMCC3135</strain>
    </source>
</reference>
<dbReference type="GO" id="GO:0006047">
    <property type="term" value="P:UDP-N-acetylglucosamine metabolic process"/>
    <property type="evidence" value="ECO:0007669"/>
    <property type="project" value="InterPro"/>
</dbReference>
<evidence type="ECO:0000313" key="3">
    <source>
        <dbReference type="Proteomes" id="UP000250079"/>
    </source>
</evidence>
<dbReference type="NCBIfam" id="TIGR03568">
    <property type="entry name" value="NeuC_NnaA"/>
    <property type="match status" value="1"/>
</dbReference>
<dbReference type="KEGG" id="gai:IMCC3135_22690"/>
<evidence type="ECO:0000259" key="1">
    <source>
        <dbReference type="Pfam" id="PF02350"/>
    </source>
</evidence>
<dbReference type="InterPro" id="IPR003331">
    <property type="entry name" value="UDP_GlcNAc_Epimerase_2_dom"/>
</dbReference>
<dbReference type="GO" id="GO:0102388">
    <property type="term" value="F:UDP-N,N'-diacetylbacillosamine 2-epimerase activity"/>
    <property type="evidence" value="ECO:0007669"/>
    <property type="project" value="UniProtKB-EC"/>
</dbReference>
<name>A0A2Z2NXX3_9GAMM</name>
<keyword evidence="2" id="KW-0378">Hydrolase</keyword>
<sequence length="382" mass="41587">MTNVKNRKIHYVTGSRADFGLMRSTLLLLNSKSGVSISVLVTGQHTSAEYGNTLSEVYDSGLEVGCIIDVGLSGSSGGAEMASAIGTEIRGLTEYWQKNRPEVVVLLGDRGEMLAAAIAAVHLNLHVCHIHGGERSGTVDESVRHAISKLSHIHLASNDAARLRLIKMGELEEAVFVAGAPGLVNLVKNNIKCRSILSDQYFEGKTGLVALLVFHPVLQVPEKSLLELQVTLTTLSSKNINVIILRPNSDSGGALMDEYLNSVSDIENLYIIRHLEREQYLEVLYNSDLLIGNSSSGIIEAATLGTPVVNIGIRQKLRDISENTISYEGCDIETLSVVIDQALCLKPPFVNVYGDGFADERICEILMNHDLPSWMLNKSLTY</sequence>
<accession>A0A2Z2NXX3</accession>
<dbReference type="EMBL" id="CP018632">
    <property type="protein sequence ID" value="ASJ74608.1"/>
    <property type="molecule type" value="Genomic_DNA"/>
</dbReference>
<evidence type="ECO:0000313" key="2">
    <source>
        <dbReference type="EMBL" id="ASJ74608.1"/>
    </source>
</evidence>
<organism evidence="2 3">
    <name type="scientific">Granulosicoccus antarcticus IMCC3135</name>
    <dbReference type="NCBI Taxonomy" id="1192854"/>
    <lineage>
        <taxon>Bacteria</taxon>
        <taxon>Pseudomonadati</taxon>
        <taxon>Pseudomonadota</taxon>
        <taxon>Gammaproteobacteria</taxon>
        <taxon>Chromatiales</taxon>
        <taxon>Granulosicoccaceae</taxon>
        <taxon>Granulosicoccus</taxon>
    </lineage>
</organism>
<dbReference type="OrthoDB" id="9803238at2"/>